<accession>A0A0H3I8A1</accession>
<feature type="binding site" evidence="1">
    <location>
        <position position="265"/>
    </location>
    <ligand>
        <name>substrate</name>
    </ligand>
</feature>
<dbReference type="AlphaFoldDB" id="A0A0H3I8A1"/>
<dbReference type="PATRIC" id="fig|1166016.3.peg.3067"/>
<protein>
    <submittedName>
        <fullName evidence="3">Spore coat polysaccharide biosynthesis protein spsG</fullName>
    </submittedName>
</protein>
<dbReference type="Gene3D" id="3.40.50.2000">
    <property type="entry name" value="Glycogen Phosphorylase B"/>
    <property type="match status" value="1"/>
</dbReference>
<dbReference type="GO" id="GO:0016758">
    <property type="term" value="F:hexosyltransferase activity"/>
    <property type="evidence" value="ECO:0007669"/>
    <property type="project" value="InterPro"/>
</dbReference>
<dbReference type="EMBL" id="CP003415">
    <property type="protein sequence ID" value="AFI91100.1"/>
    <property type="molecule type" value="Genomic_DNA"/>
</dbReference>
<feature type="domain" description="Glycosyl transferase family 28 C-terminal" evidence="2">
    <location>
        <begin position="234"/>
        <end position="324"/>
    </location>
</feature>
<dbReference type="PANTHER" id="PTHR21015">
    <property type="entry name" value="UDP-N-ACETYLGLUCOSAMINE--N-ACETYLMURAMYL-(PENTAPEPTIDE) PYROPHOSPHORYL-UNDECAPRENOL N-ACETYLGLUCOSAMINE TRANSFERASE 1"/>
    <property type="match status" value="1"/>
</dbReference>
<proteinExistence type="predicted"/>
<dbReference type="PANTHER" id="PTHR21015:SF22">
    <property type="entry name" value="GLYCOSYLTRANSFERASE"/>
    <property type="match status" value="1"/>
</dbReference>
<sequence length="348" mass="39217">MRCMTLANELRQSGHDIYFICRNLPGHLAAVLEKNDIVYSLLGPPKDAEQNPQEPAYAHSAWLTVSQETDFLQSKKIIASYQPDWIVLDHYALSSVWEEKAREFGAKICIIDDLADRPHQADILIDQNLGRKKSDYLDLVPLYCQLLIGPQYALLRPEFKHWREFSLKRRAEIKSIQQILVNLGGVDKDNITEKILKILANYSVLDKDTVITVVMGNTAPHLQCVIKKAAKIPYQTRVLCGVDNMAELMANADLAFGAAGSTSWERCCLGLPTILVVLADNQKEIAKHLTDSGTAITIDKNDEYIEKYLTQLNVENLSNMSEKSQCITDGRGVEKIVNYFINMKSSFI</sequence>
<dbReference type="eggNOG" id="COG3980">
    <property type="taxonomic scope" value="Bacteria"/>
</dbReference>
<dbReference type="HOGENOM" id="CLU_023406_0_0_6"/>
<dbReference type="Gene3D" id="3.40.50.11190">
    <property type="match status" value="1"/>
</dbReference>
<organism evidence="3 4">
    <name type="scientific">Pectobacterium parmentieri</name>
    <dbReference type="NCBI Taxonomy" id="1905730"/>
    <lineage>
        <taxon>Bacteria</taxon>
        <taxon>Pseudomonadati</taxon>
        <taxon>Pseudomonadota</taxon>
        <taxon>Gammaproteobacteria</taxon>
        <taxon>Enterobacterales</taxon>
        <taxon>Pectobacteriaceae</taxon>
        <taxon>Pectobacterium</taxon>
    </lineage>
</organism>
<dbReference type="SUPFAM" id="SSF53756">
    <property type="entry name" value="UDP-Glycosyltransferase/glycogen phosphorylase"/>
    <property type="match status" value="1"/>
</dbReference>
<feature type="binding site" evidence="1">
    <location>
        <position position="156"/>
    </location>
    <ligand>
        <name>substrate</name>
    </ligand>
</feature>
<gene>
    <name evidence="3" type="ordered locus">W5S_3017</name>
</gene>
<evidence type="ECO:0000259" key="2">
    <source>
        <dbReference type="Pfam" id="PF04101"/>
    </source>
</evidence>
<evidence type="ECO:0000256" key="1">
    <source>
        <dbReference type="PIRSR" id="PIRSR620023-2"/>
    </source>
</evidence>
<dbReference type="Proteomes" id="UP000008044">
    <property type="component" value="Chromosome"/>
</dbReference>
<dbReference type="InterPro" id="IPR020023">
    <property type="entry name" value="PseG"/>
</dbReference>
<dbReference type="Pfam" id="PF04101">
    <property type="entry name" value="Glyco_tran_28_C"/>
    <property type="match status" value="1"/>
</dbReference>
<dbReference type="NCBIfam" id="TIGR03590">
    <property type="entry name" value="PseG"/>
    <property type="match status" value="1"/>
</dbReference>
<evidence type="ECO:0000313" key="4">
    <source>
        <dbReference type="Proteomes" id="UP000008044"/>
    </source>
</evidence>
<name>A0A0H3I8A1_PECPM</name>
<dbReference type="STRING" id="1905730.W5S_3017"/>
<reference evidence="3 4" key="1">
    <citation type="journal article" date="2012" name="J. Bacteriol.">
        <title>Genome sequence of Pectobacterium sp. strain SCC3193.</title>
        <authorList>
            <person name="Koskinen J.P."/>
            <person name="Laine P."/>
            <person name="Niemi O."/>
            <person name="Nykyri J."/>
            <person name="Harjunpaa H."/>
            <person name="Auvinen P."/>
            <person name="Paulin L."/>
            <person name="Pirhonen M."/>
            <person name="Palva T."/>
            <person name="Holm L."/>
        </authorList>
    </citation>
    <scope>NUCLEOTIDE SEQUENCE [LARGE SCALE GENOMIC DNA]</scope>
    <source>
        <strain evidence="3 4">SCC3193</strain>
    </source>
</reference>
<dbReference type="KEGG" id="pec:W5S_3017"/>
<evidence type="ECO:0000313" key="3">
    <source>
        <dbReference type="EMBL" id="AFI91100.1"/>
    </source>
</evidence>
<dbReference type="InterPro" id="IPR007235">
    <property type="entry name" value="Glyco_trans_28_C"/>
</dbReference>